<keyword evidence="5 7" id="KW-0687">Ribonucleoprotein</keyword>
<dbReference type="PANTHER" id="PTHR13501:SF8">
    <property type="entry name" value="LARGE RIBOSOMAL SUBUNIT PROTEIN UL22M"/>
    <property type="match status" value="1"/>
</dbReference>
<evidence type="ECO:0000256" key="10">
    <source>
        <dbReference type="RuleBase" id="RU004008"/>
    </source>
</evidence>
<evidence type="ECO:0000256" key="3">
    <source>
        <dbReference type="ARBA" id="ARBA00022884"/>
    </source>
</evidence>
<evidence type="ECO:0000313" key="12">
    <source>
        <dbReference type="Proteomes" id="UP000324536"/>
    </source>
</evidence>
<evidence type="ECO:0000256" key="8">
    <source>
        <dbReference type="RuleBase" id="RU004005"/>
    </source>
</evidence>
<comment type="similarity">
    <text evidence="1 7 8">Belongs to the universal ribosomal protein uL22 family.</text>
</comment>
<comment type="subunit">
    <text evidence="7 9">Part of the 50S ribosomal subunit.</text>
</comment>
<organism evidence="11 12">
    <name type="scientific">Acetobacter vaccinii</name>
    <dbReference type="NCBI Taxonomy" id="2592655"/>
    <lineage>
        <taxon>Bacteria</taxon>
        <taxon>Pseudomonadati</taxon>
        <taxon>Pseudomonadota</taxon>
        <taxon>Alphaproteobacteria</taxon>
        <taxon>Acetobacterales</taxon>
        <taxon>Acetobacteraceae</taxon>
        <taxon>Acetobacter</taxon>
    </lineage>
</organism>
<dbReference type="SUPFAM" id="SSF54843">
    <property type="entry name" value="Ribosomal protein L22"/>
    <property type="match status" value="1"/>
</dbReference>
<evidence type="ECO:0000256" key="1">
    <source>
        <dbReference type="ARBA" id="ARBA00009451"/>
    </source>
</evidence>
<dbReference type="OrthoDB" id="9805969at2"/>
<keyword evidence="3 7" id="KW-0694">RNA-binding</keyword>
<comment type="function">
    <text evidence="7">The globular domain of the protein is located near the polypeptide exit tunnel on the outside of the subunit, while an extended beta-hairpin is found that lines the wall of the exit tunnel in the center of the 70S ribosome.</text>
</comment>
<dbReference type="InterPro" id="IPR005727">
    <property type="entry name" value="Ribosomal_uL22_bac/chlpt-type"/>
</dbReference>
<dbReference type="InterPro" id="IPR047867">
    <property type="entry name" value="Ribosomal_uL22_bac/org-type"/>
</dbReference>
<dbReference type="InterPro" id="IPR018260">
    <property type="entry name" value="Ribosomal_uL22_CS"/>
</dbReference>
<protein>
    <recommendedName>
        <fullName evidence="6 7">Large ribosomal subunit protein uL22</fullName>
    </recommendedName>
</protein>
<evidence type="ECO:0000256" key="2">
    <source>
        <dbReference type="ARBA" id="ARBA00022730"/>
    </source>
</evidence>
<dbReference type="HAMAP" id="MF_01331_B">
    <property type="entry name" value="Ribosomal_uL22_B"/>
    <property type="match status" value="1"/>
</dbReference>
<dbReference type="NCBIfam" id="TIGR01044">
    <property type="entry name" value="rplV_bact"/>
    <property type="match status" value="1"/>
</dbReference>
<comment type="function">
    <text evidence="7 10">This protein binds specifically to 23S rRNA; its binding is stimulated by other ribosomal proteins, e.g., L4, L17, and L20. It is important during the early stages of 50S assembly. It makes multiple contacts with different domains of the 23S rRNA in the assembled 50S subunit and ribosome.</text>
</comment>
<evidence type="ECO:0000256" key="7">
    <source>
        <dbReference type="HAMAP-Rule" id="MF_01331"/>
    </source>
</evidence>
<name>A0A5C1YNL3_9PROT</name>
<evidence type="ECO:0000256" key="5">
    <source>
        <dbReference type="ARBA" id="ARBA00023274"/>
    </source>
</evidence>
<dbReference type="Pfam" id="PF00237">
    <property type="entry name" value="Ribosomal_L22"/>
    <property type="match status" value="1"/>
</dbReference>
<dbReference type="KEGG" id="acek:FLP30_00585"/>
<dbReference type="PANTHER" id="PTHR13501">
    <property type="entry name" value="CHLOROPLAST 50S RIBOSOMAL PROTEIN L22-RELATED"/>
    <property type="match status" value="1"/>
</dbReference>
<dbReference type="GO" id="GO:0006412">
    <property type="term" value="P:translation"/>
    <property type="evidence" value="ECO:0007669"/>
    <property type="project" value="UniProtKB-UniRule"/>
</dbReference>
<dbReference type="PROSITE" id="PS00464">
    <property type="entry name" value="RIBOSOMAL_L22"/>
    <property type="match status" value="1"/>
</dbReference>
<dbReference type="GO" id="GO:0022625">
    <property type="term" value="C:cytosolic large ribosomal subunit"/>
    <property type="evidence" value="ECO:0007669"/>
    <property type="project" value="TreeGrafter"/>
</dbReference>
<dbReference type="AlphaFoldDB" id="A0A5C1YNL3"/>
<keyword evidence="12" id="KW-1185">Reference proteome</keyword>
<evidence type="ECO:0000256" key="6">
    <source>
        <dbReference type="ARBA" id="ARBA00035207"/>
    </source>
</evidence>
<dbReference type="GO" id="GO:0019843">
    <property type="term" value="F:rRNA binding"/>
    <property type="evidence" value="ECO:0007669"/>
    <property type="project" value="UniProtKB-UniRule"/>
</dbReference>
<keyword evidence="4 7" id="KW-0689">Ribosomal protein</keyword>
<sequence>MSKPKHPRTLAETEAQAVTRNIRVSPRKLNLVAGLIRNKPAAQAIATLTFSKRRIAQQVKKTLESAIANAENNHQLDVDQLVVKTAEVGKSIVMRRFHARGRGRSARIEKFFSHLKIVVAERAVEPEAAPSEQKAA</sequence>
<dbReference type="CDD" id="cd00336">
    <property type="entry name" value="Ribosomal_L22"/>
    <property type="match status" value="1"/>
</dbReference>
<dbReference type="EMBL" id="CP043506">
    <property type="protein sequence ID" value="QEO16432.1"/>
    <property type="molecule type" value="Genomic_DNA"/>
</dbReference>
<dbReference type="InterPro" id="IPR036394">
    <property type="entry name" value="Ribosomal_uL22_sf"/>
</dbReference>
<keyword evidence="2 7" id="KW-0699">rRNA-binding</keyword>
<evidence type="ECO:0000256" key="9">
    <source>
        <dbReference type="RuleBase" id="RU004006"/>
    </source>
</evidence>
<dbReference type="GO" id="GO:0003735">
    <property type="term" value="F:structural constituent of ribosome"/>
    <property type="evidence" value="ECO:0007669"/>
    <property type="project" value="InterPro"/>
</dbReference>
<evidence type="ECO:0000313" key="11">
    <source>
        <dbReference type="EMBL" id="QEO16432.1"/>
    </source>
</evidence>
<dbReference type="Proteomes" id="UP000324536">
    <property type="component" value="Chromosome"/>
</dbReference>
<gene>
    <name evidence="7" type="primary">rplV</name>
    <name evidence="11" type="ORF">FLP30_00585</name>
</gene>
<reference evidence="11 12" key="1">
    <citation type="submission" date="2019-09" db="EMBL/GenBank/DDBJ databases">
        <title>Genome sequencing of strain KACC 21233.</title>
        <authorList>
            <person name="Heo J."/>
            <person name="Kim S.-J."/>
            <person name="Kim J.-S."/>
            <person name="Hong S.-B."/>
            <person name="Kwon S.-W."/>
        </authorList>
    </citation>
    <scope>NUCLEOTIDE SEQUENCE [LARGE SCALE GENOMIC DNA]</scope>
    <source>
        <strain evidence="11 12">KACC 21233</strain>
    </source>
</reference>
<dbReference type="InterPro" id="IPR001063">
    <property type="entry name" value="Ribosomal_uL22"/>
</dbReference>
<dbReference type="RefSeq" id="WP_149277876.1">
    <property type="nucleotide sequence ID" value="NZ_CP043506.1"/>
</dbReference>
<accession>A0A5C1YNL3</accession>
<evidence type="ECO:0000256" key="4">
    <source>
        <dbReference type="ARBA" id="ARBA00022980"/>
    </source>
</evidence>
<proteinExistence type="inferred from homology"/>
<dbReference type="Gene3D" id="3.90.470.10">
    <property type="entry name" value="Ribosomal protein L22/L17"/>
    <property type="match status" value="1"/>
</dbReference>